<dbReference type="RefSeq" id="WP_168822164.1">
    <property type="nucleotide sequence ID" value="NZ_CP073013.1"/>
</dbReference>
<evidence type="ECO:0000256" key="1">
    <source>
        <dbReference type="ARBA" id="ARBA00010088"/>
    </source>
</evidence>
<dbReference type="InterPro" id="IPR029058">
    <property type="entry name" value="AB_hydrolase_fold"/>
</dbReference>
<keyword evidence="2 4" id="KW-0378">Hydrolase</keyword>
<proteinExistence type="inferred from homology"/>
<dbReference type="PRINTS" id="PR00793">
    <property type="entry name" value="PROAMNOPTASE"/>
</dbReference>
<evidence type="ECO:0000256" key="2">
    <source>
        <dbReference type="ARBA" id="ARBA00022801"/>
    </source>
</evidence>
<dbReference type="PANTHER" id="PTHR43248">
    <property type="entry name" value="2-SUCCINYL-6-HYDROXY-2,4-CYCLOHEXADIENE-1-CARBOXYLATE SYNTHASE"/>
    <property type="match status" value="1"/>
</dbReference>
<reference evidence="4 5" key="1">
    <citation type="submission" date="2020-04" db="EMBL/GenBank/DDBJ databases">
        <title>Marinomonas sp. M1K-6 isolated from the deep seawater of the Mariana Trench.</title>
        <authorList>
            <person name="Li Y."/>
        </authorList>
    </citation>
    <scope>NUCLEOTIDE SEQUENCE [LARGE SCALE GENOMIC DNA]</scope>
    <source>
        <strain evidence="4 5">M1K-6</strain>
    </source>
</reference>
<name>A0A847R1V9_9GAMM</name>
<dbReference type="Proteomes" id="UP000586067">
    <property type="component" value="Unassembled WGS sequence"/>
</dbReference>
<dbReference type="EMBL" id="JABAEK010000001">
    <property type="protein sequence ID" value="NLQ16183.1"/>
    <property type="molecule type" value="Genomic_DNA"/>
</dbReference>
<comment type="similarity">
    <text evidence="1">Belongs to the peptidase S33 family.</text>
</comment>
<evidence type="ECO:0000259" key="3">
    <source>
        <dbReference type="Pfam" id="PF00561"/>
    </source>
</evidence>
<organism evidence="4 5">
    <name type="scientific">Marinomonas profundi</name>
    <dbReference type="NCBI Taxonomy" id="2726122"/>
    <lineage>
        <taxon>Bacteria</taxon>
        <taxon>Pseudomonadati</taxon>
        <taxon>Pseudomonadota</taxon>
        <taxon>Gammaproteobacteria</taxon>
        <taxon>Oceanospirillales</taxon>
        <taxon>Oceanospirillaceae</taxon>
        <taxon>Marinomonas</taxon>
    </lineage>
</organism>
<dbReference type="SUPFAM" id="SSF53474">
    <property type="entry name" value="alpha/beta-Hydrolases"/>
    <property type="match status" value="1"/>
</dbReference>
<dbReference type="Pfam" id="PF00561">
    <property type="entry name" value="Abhydrolase_1"/>
    <property type="match status" value="1"/>
</dbReference>
<dbReference type="InterPro" id="IPR051601">
    <property type="entry name" value="Serine_prot/Carboxylest_S33"/>
</dbReference>
<dbReference type="AlphaFoldDB" id="A0A847R1V9"/>
<accession>A0A847R1V9</accession>
<protein>
    <submittedName>
        <fullName evidence="4">Alpha/beta hydrolase</fullName>
    </submittedName>
</protein>
<dbReference type="InterPro" id="IPR002410">
    <property type="entry name" value="Peptidase_S33"/>
</dbReference>
<evidence type="ECO:0000313" key="5">
    <source>
        <dbReference type="Proteomes" id="UP000586067"/>
    </source>
</evidence>
<comment type="caution">
    <text evidence="4">The sequence shown here is derived from an EMBL/GenBank/DDBJ whole genome shotgun (WGS) entry which is preliminary data.</text>
</comment>
<dbReference type="GO" id="GO:0006508">
    <property type="term" value="P:proteolysis"/>
    <property type="evidence" value="ECO:0007669"/>
    <property type="project" value="InterPro"/>
</dbReference>
<gene>
    <name evidence="4" type="ORF">HGG82_00920</name>
</gene>
<dbReference type="InterPro" id="IPR000073">
    <property type="entry name" value="AB_hydrolase_1"/>
</dbReference>
<dbReference type="GO" id="GO:0008233">
    <property type="term" value="F:peptidase activity"/>
    <property type="evidence" value="ECO:0007669"/>
    <property type="project" value="InterPro"/>
</dbReference>
<dbReference type="PANTHER" id="PTHR43248:SF2">
    <property type="entry name" value="PROLYL AMINOPEPTIDASE"/>
    <property type="match status" value="1"/>
</dbReference>
<evidence type="ECO:0000313" key="4">
    <source>
        <dbReference type="EMBL" id="NLQ16183.1"/>
    </source>
</evidence>
<dbReference type="Gene3D" id="3.40.50.1820">
    <property type="entry name" value="alpha/beta hydrolase"/>
    <property type="match status" value="1"/>
</dbReference>
<sequence length="455" mass="51164">MNTAQQQYKMKGMLITEYELEVPLDWRPSNKSSNKNVDNNPDNSPMITLFAREVVDVNRADDELPLLLFLQGGPGGKSPRPMPGSPSWMVEALKTHRVILIDQRGTGRSSRIDTNLISQLSAEEGRDYLLKFRADSIVADCEHLRKTVYGGRLFETLGQSYGGFITLAYLSQAPEGLAACYITGGLAGLEESTQEVYQLTYQRVIEKNQDYYARYPEDAKVMAKITQCLTNDTVLLPDGDQLTLERFQSIGILLGMGPGIDQIHWLIDEAFAGSDKTRLSDVFLEQVMNLTSYHEGPLFAVIHESIYGRPNESTRWAAQQGRRQFSEFDAEHSPLMLTGEMIYPWMFEQISSLRPFADAANALADYQDYTPLYDLTRLAENKVPVVAAVYYNDMYVPRELSLKTANQVANTQVWITNSYEHDGVRQSSEVFNTLRALLLDQGGPLKNTANALLKP</sequence>
<keyword evidence="5" id="KW-1185">Reference proteome</keyword>
<feature type="domain" description="AB hydrolase-1" evidence="3">
    <location>
        <begin position="65"/>
        <end position="218"/>
    </location>
</feature>